<gene>
    <name evidence="2" type="ORF">HMPREF1316_0809</name>
</gene>
<organism evidence="2 3">
    <name type="scientific">Olsenella profusa F0195</name>
    <dbReference type="NCBI Taxonomy" id="1125712"/>
    <lineage>
        <taxon>Bacteria</taxon>
        <taxon>Bacillati</taxon>
        <taxon>Actinomycetota</taxon>
        <taxon>Coriobacteriia</taxon>
        <taxon>Coriobacteriales</taxon>
        <taxon>Atopobiaceae</taxon>
        <taxon>Olsenella</taxon>
    </lineage>
</organism>
<comment type="caution">
    <text evidence="2">The sequence shown here is derived from an EMBL/GenBank/DDBJ whole genome shotgun (WGS) entry which is preliminary data.</text>
</comment>
<dbReference type="PROSITE" id="PS51658">
    <property type="entry name" value="BFN"/>
    <property type="match status" value="1"/>
</dbReference>
<accession>U2SZ09</accession>
<reference evidence="2 3" key="1">
    <citation type="submission" date="2013-08" db="EMBL/GenBank/DDBJ databases">
        <authorList>
            <person name="Durkin A.S."/>
            <person name="Haft D.R."/>
            <person name="McCorrison J."/>
            <person name="Torralba M."/>
            <person name="Gillis M."/>
            <person name="Haft D.H."/>
            <person name="Methe B."/>
            <person name="Sutton G."/>
            <person name="Nelson K.E."/>
        </authorList>
    </citation>
    <scope>NUCLEOTIDE SEQUENCE [LARGE SCALE GENOMIC DNA]</scope>
    <source>
        <strain evidence="2 3">F0195</strain>
    </source>
</reference>
<dbReference type="InterPro" id="IPR036104">
    <property type="entry name" value="BFN_sf"/>
</dbReference>
<dbReference type="SUPFAM" id="SSF103256">
    <property type="entry name" value="Hypothetical protein TM0160"/>
    <property type="match status" value="1"/>
</dbReference>
<evidence type="ECO:0000313" key="2">
    <source>
        <dbReference type="EMBL" id="ERL06064.1"/>
    </source>
</evidence>
<dbReference type="GO" id="GO:0004518">
    <property type="term" value="F:nuclease activity"/>
    <property type="evidence" value="ECO:0007669"/>
    <property type="project" value="InterPro"/>
</dbReference>
<keyword evidence="3" id="KW-1185">Reference proteome</keyword>
<dbReference type="STRING" id="1125712.HMPREF1316_0809"/>
<dbReference type="eggNOG" id="COG1259">
    <property type="taxonomic scope" value="Bacteria"/>
</dbReference>
<proteinExistence type="predicted"/>
<dbReference type="Pfam" id="PF02577">
    <property type="entry name" value="BFN_dom"/>
    <property type="match status" value="1"/>
</dbReference>
<dbReference type="InterPro" id="IPR003729">
    <property type="entry name" value="Bi_nuclease_dom"/>
</dbReference>
<dbReference type="PANTHER" id="PTHR15160">
    <property type="entry name" value="VON HIPPEL-LINDAU PROTEIN"/>
    <property type="match status" value="1"/>
</dbReference>
<dbReference type="Gene3D" id="3.10.690.10">
    <property type="entry name" value="Bifunctional nuclease domain"/>
    <property type="match status" value="1"/>
</dbReference>
<dbReference type="PATRIC" id="fig|1125712.3.peg.2481"/>
<dbReference type="EMBL" id="AWEZ01000073">
    <property type="protein sequence ID" value="ERL06064.1"/>
    <property type="molecule type" value="Genomic_DNA"/>
</dbReference>
<name>U2SZ09_9ACTN</name>
<feature type="domain" description="BFN" evidence="1">
    <location>
        <begin position="16"/>
        <end position="153"/>
    </location>
</feature>
<sequence length="182" mass="20005">MTTGLPIVEGLERKHMVRMDIQTIMIGTGPVGSLVVLRPRGTTQDDSSVQLPIRIGAIEAAAISAGVDGSGQERPLTHGLMLDVIRHMGGSIDSIEIIDVRGTTFYAHLNISCESGRHIEVDARPSDAIALAVRARVPIFADEHVVERASMPDFDQVEQDEKRQELKDFHDFVEHLSPDDFK</sequence>
<dbReference type="Proteomes" id="UP000016638">
    <property type="component" value="Unassembled WGS sequence"/>
</dbReference>
<protein>
    <submittedName>
        <fullName evidence="2">Bifunctional nuclease</fullName>
    </submittedName>
</protein>
<dbReference type="PANTHER" id="PTHR15160:SF1">
    <property type="entry name" value="VON HIPPEL-LINDAU DISEASE TUMOR SUPPRESSOR"/>
    <property type="match status" value="1"/>
</dbReference>
<dbReference type="AlphaFoldDB" id="U2SZ09"/>
<dbReference type="RefSeq" id="WP_021727449.1">
    <property type="nucleotide sequence ID" value="NZ_AWEZ01000073.1"/>
</dbReference>
<evidence type="ECO:0000259" key="1">
    <source>
        <dbReference type="PROSITE" id="PS51658"/>
    </source>
</evidence>
<evidence type="ECO:0000313" key="3">
    <source>
        <dbReference type="Proteomes" id="UP000016638"/>
    </source>
</evidence>